<dbReference type="STRING" id="1844006.PhaeoP97_02848"/>
<dbReference type="Pfam" id="PF00106">
    <property type="entry name" value="adh_short"/>
    <property type="match status" value="1"/>
</dbReference>
<reference evidence="4" key="1">
    <citation type="submission" date="2016-07" db="EMBL/GenBank/DDBJ databases">
        <title>Phaeobacter portensis sp. nov., a tropodithietic acid producing bacterium isolated from a German harbor.</title>
        <authorList>
            <person name="Freese H.M."/>
            <person name="Bunk B."/>
            <person name="Breider S."/>
            <person name="Brinkhoff T."/>
        </authorList>
    </citation>
    <scope>NUCLEOTIDE SEQUENCE [LARGE SCALE GENOMIC DNA]</scope>
    <source>
        <strain evidence="4">P97</strain>
    </source>
</reference>
<evidence type="ECO:0000256" key="2">
    <source>
        <dbReference type="ARBA" id="ARBA00023002"/>
    </source>
</evidence>
<dbReference type="Gene3D" id="3.40.50.720">
    <property type="entry name" value="NAD(P)-binding Rossmann-like Domain"/>
    <property type="match status" value="1"/>
</dbReference>
<dbReference type="Proteomes" id="UP000183859">
    <property type="component" value="Chromosome"/>
</dbReference>
<dbReference type="KEGG" id="php:PhaeoP97_02848"/>
<dbReference type="InterPro" id="IPR036291">
    <property type="entry name" value="NAD(P)-bd_dom_sf"/>
</dbReference>
<dbReference type="GO" id="GO:0016020">
    <property type="term" value="C:membrane"/>
    <property type="evidence" value="ECO:0007669"/>
    <property type="project" value="TreeGrafter"/>
</dbReference>
<accession>A0A1L3I870</accession>
<keyword evidence="4" id="KW-1185">Reference proteome</keyword>
<evidence type="ECO:0000313" key="3">
    <source>
        <dbReference type="EMBL" id="APG48225.1"/>
    </source>
</evidence>
<dbReference type="InterPro" id="IPR003560">
    <property type="entry name" value="DHB_DH"/>
</dbReference>
<dbReference type="PANTHER" id="PTHR44196:SF1">
    <property type="entry name" value="DEHYDROGENASE_REDUCTASE SDR FAMILY MEMBER 7B"/>
    <property type="match status" value="1"/>
</dbReference>
<evidence type="ECO:0000256" key="1">
    <source>
        <dbReference type="ARBA" id="ARBA00006484"/>
    </source>
</evidence>
<protein>
    <submittedName>
        <fullName evidence="3">Putative short chain dehydrogenase</fullName>
    </submittedName>
</protein>
<name>A0A1L3I870_9RHOB</name>
<comment type="similarity">
    <text evidence="1">Belongs to the short-chain dehydrogenases/reductases (SDR) family.</text>
</comment>
<dbReference type="GO" id="GO:0008667">
    <property type="term" value="F:2,3-dihydro-2,3-dihydroxybenzoate dehydrogenase activity"/>
    <property type="evidence" value="ECO:0007669"/>
    <property type="project" value="InterPro"/>
</dbReference>
<dbReference type="RefSeq" id="WP_072505589.1">
    <property type="nucleotide sequence ID" value="NZ_CP016364.1"/>
</dbReference>
<dbReference type="InterPro" id="IPR002347">
    <property type="entry name" value="SDR_fam"/>
</dbReference>
<keyword evidence="2" id="KW-0560">Oxidoreductase</keyword>
<dbReference type="OrthoDB" id="9808814at2"/>
<evidence type="ECO:0000313" key="4">
    <source>
        <dbReference type="Proteomes" id="UP000183859"/>
    </source>
</evidence>
<dbReference type="CDD" id="cd05233">
    <property type="entry name" value="SDR_c"/>
    <property type="match status" value="1"/>
</dbReference>
<dbReference type="EMBL" id="CP016364">
    <property type="protein sequence ID" value="APG48225.1"/>
    <property type="molecule type" value="Genomic_DNA"/>
</dbReference>
<dbReference type="GO" id="GO:0019290">
    <property type="term" value="P:siderophore biosynthetic process"/>
    <property type="evidence" value="ECO:0007669"/>
    <property type="project" value="InterPro"/>
</dbReference>
<dbReference type="SUPFAM" id="SSF51735">
    <property type="entry name" value="NAD(P)-binding Rossmann-fold domains"/>
    <property type="match status" value="1"/>
</dbReference>
<dbReference type="PRINTS" id="PR01397">
    <property type="entry name" value="DHBDHDRGNASE"/>
</dbReference>
<dbReference type="AlphaFoldDB" id="A0A1L3I870"/>
<gene>
    <name evidence="3" type="ORF">PhaeoP97_02848</name>
</gene>
<sequence>MKKNILIVGGSSGVGLNLARHYVGEGHGVSITGRIDPNCAGAQFHPLSITDDAGAMTCALDALVQQVGDVQTLVYCAGYLQRGSIGSLMDAELAQMTNLGLLAPMMLIQRLVRQASGSLKLMLITSSSQYTPRGQEPAYCATKAGLGMLAAALVRGEGIGKVLVVAPSGIRTNFWRESGEDTSDMLDPAWVAEQVVALSGGAFKYKYAKLLRCPARIEVVECLNNDLEPIHI</sequence>
<dbReference type="PANTHER" id="PTHR44196">
    <property type="entry name" value="DEHYDROGENASE/REDUCTASE SDR FAMILY MEMBER 7B"/>
    <property type="match status" value="1"/>
</dbReference>
<proteinExistence type="inferred from homology"/>
<organism evidence="3 4">
    <name type="scientific">Phaeobacter porticola</name>
    <dbReference type="NCBI Taxonomy" id="1844006"/>
    <lineage>
        <taxon>Bacteria</taxon>
        <taxon>Pseudomonadati</taxon>
        <taxon>Pseudomonadota</taxon>
        <taxon>Alphaproteobacteria</taxon>
        <taxon>Rhodobacterales</taxon>
        <taxon>Roseobacteraceae</taxon>
        <taxon>Phaeobacter</taxon>
    </lineage>
</organism>